<evidence type="ECO:0000313" key="2">
    <source>
        <dbReference type="EMBL" id="KAH9371299.1"/>
    </source>
</evidence>
<evidence type="ECO:0000259" key="1">
    <source>
        <dbReference type="Pfam" id="PF03184"/>
    </source>
</evidence>
<dbReference type="InterPro" id="IPR004875">
    <property type="entry name" value="DDE_SF_endonuclease_dom"/>
</dbReference>
<name>A0A9J6G820_HAELO</name>
<evidence type="ECO:0000313" key="3">
    <source>
        <dbReference type="Proteomes" id="UP000821853"/>
    </source>
</evidence>
<dbReference type="AlphaFoldDB" id="A0A9J6G820"/>
<keyword evidence="3" id="KW-1185">Reference proteome</keyword>
<dbReference type="Pfam" id="PF03184">
    <property type="entry name" value="DDE_1"/>
    <property type="match status" value="1"/>
</dbReference>
<comment type="caution">
    <text evidence="2">The sequence shown here is derived from an EMBL/GenBank/DDBJ whole genome shotgun (WGS) entry which is preliminary data.</text>
</comment>
<organism evidence="2 3">
    <name type="scientific">Haemaphysalis longicornis</name>
    <name type="common">Bush tick</name>
    <dbReference type="NCBI Taxonomy" id="44386"/>
    <lineage>
        <taxon>Eukaryota</taxon>
        <taxon>Metazoa</taxon>
        <taxon>Ecdysozoa</taxon>
        <taxon>Arthropoda</taxon>
        <taxon>Chelicerata</taxon>
        <taxon>Arachnida</taxon>
        <taxon>Acari</taxon>
        <taxon>Parasitiformes</taxon>
        <taxon>Ixodida</taxon>
        <taxon>Ixodoidea</taxon>
        <taxon>Ixodidae</taxon>
        <taxon>Haemaphysalinae</taxon>
        <taxon>Haemaphysalis</taxon>
    </lineage>
</organism>
<sequence>MTRALFTEWLMELDDDMVKKNRKICLLVDNCSDNHVEGSVLRTSSWCFFQPTAPHSFRPPEQGIIRSAKCAYRKCLIEEMLFNLHLKREKTKSTSSWRLKCSPFNGR</sequence>
<dbReference type="EMBL" id="JABSTR010000005">
    <property type="protein sequence ID" value="KAH9371299.1"/>
    <property type="molecule type" value="Genomic_DNA"/>
</dbReference>
<dbReference type="Proteomes" id="UP000821853">
    <property type="component" value="Chromosome 3"/>
</dbReference>
<dbReference type="GO" id="GO:0003676">
    <property type="term" value="F:nucleic acid binding"/>
    <property type="evidence" value="ECO:0007669"/>
    <property type="project" value="InterPro"/>
</dbReference>
<accession>A0A9J6G820</accession>
<reference evidence="2 3" key="1">
    <citation type="journal article" date="2020" name="Cell">
        <title>Large-Scale Comparative Analyses of Tick Genomes Elucidate Their Genetic Diversity and Vector Capacities.</title>
        <authorList>
            <consortium name="Tick Genome and Microbiome Consortium (TIGMIC)"/>
            <person name="Jia N."/>
            <person name="Wang J."/>
            <person name="Shi W."/>
            <person name="Du L."/>
            <person name="Sun Y."/>
            <person name="Zhan W."/>
            <person name="Jiang J.F."/>
            <person name="Wang Q."/>
            <person name="Zhang B."/>
            <person name="Ji P."/>
            <person name="Bell-Sakyi L."/>
            <person name="Cui X.M."/>
            <person name="Yuan T.T."/>
            <person name="Jiang B.G."/>
            <person name="Yang W.F."/>
            <person name="Lam T.T."/>
            <person name="Chang Q.C."/>
            <person name="Ding S.J."/>
            <person name="Wang X.J."/>
            <person name="Zhu J.G."/>
            <person name="Ruan X.D."/>
            <person name="Zhao L."/>
            <person name="Wei J.T."/>
            <person name="Ye R.Z."/>
            <person name="Que T.C."/>
            <person name="Du C.H."/>
            <person name="Zhou Y.H."/>
            <person name="Cheng J.X."/>
            <person name="Dai P.F."/>
            <person name="Guo W.B."/>
            <person name="Han X.H."/>
            <person name="Huang E.J."/>
            <person name="Li L.F."/>
            <person name="Wei W."/>
            <person name="Gao Y.C."/>
            <person name="Liu J.Z."/>
            <person name="Shao H.Z."/>
            <person name="Wang X."/>
            <person name="Wang C.C."/>
            <person name="Yang T.C."/>
            <person name="Huo Q.B."/>
            <person name="Li W."/>
            <person name="Chen H.Y."/>
            <person name="Chen S.E."/>
            <person name="Zhou L.G."/>
            <person name="Ni X.B."/>
            <person name="Tian J.H."/>
            <person name="Sheng Y."/>
            <person name="Liu T."/>
            <person name="Pan Y.S."/>
            <person name="Xia L.Y."/>
            <person name="Li J."/>
            <person name="Zhao F."/>
            <person name="Cao W.C."/>
        </authorList>
    </citation>
    <scope>NUCLEOTIDE SEQUENCE [LARGE SCALE GENOMIC DNA]</scope>
    <source>
        <strain evidence="2">HaeL-2018</strain>
    </source>
</reference>
<feature type="domain" description="DDE-1" evidence="1">
    <location>
        <begin position="1"/>
        <end position="91"/>
    </location>
</feature>
<proteinExistence type="predicted"/>
<gene>
    <name evidence="2" type="ORF">HPB48_015807</name>
</gene>
<dbReference type="OrthoDB" id="8066856at2759"/>
<dbReference type="VEuPathDB" id="VectorBase:HLOH_060807"/>
<protein>
    <recommendedName>
        <fullName evidence="1">DDE-1 domain-containing protein</fullName>
    </recommendedName>
</protein>